<keyword evidence="4 5" id="KW-0732">Signal</keyword>
<dbReference type="AlphaFoldDB" id="A0A2N7RYN3"/>
<dbReference type="GO" id="GO:0015833">
    <property type="term" value="P:peptide transport"/>
    <property type="evidence" value="ECO:0007669"/>
    <property type="project" value="TreeGrafter"/>
</dbReference>
<sequence length="554" mass="60051">MQRNSRASRILSCAIALPLLGSLLASCSAGTGSDPAAQEVQPVSGGTLVYASGDAEPACLDPHVGGNYPQALVASQYLESLFTKDEDGKIIPWLAESTEVSEDGLARTITLREGISFTDGTKLTAEAIKANIEHLQDPNTASSTGYLAVGKVVDIKVVDELTAKLKLSAPDNALLESLSMPWTAIESPKALERDQATNCVSPVGTGPFKVESWEHQQAVSLVRNEDYVLPVDNAERTDDLAYLDAITWRFIPEAATRYAALQSGEVDVIDNAQPDTIATASKDDALGHLDAPRPGASNRIELNSAKAPFDDQRVREAFIRSVDANAGISSLFFDTTKRSYSLLSSVEPLGYSDESLFTTDVAKANALLDEAGWSERDAEGYRVKDGKRLSLAFPVSTNQSVPAEQSLFEQFQAQAKAVGFEVKIELLDLSSWYGALAKHEYNLVSAPYTKVGPSVLRILYHSNSTVPAPSGYFANNAQVKDEKLDEILTQAEETSDEAERAKLYEQAQKIVLEGYYVLPLYDQQNHFLYGKNVHGVGATTAVSSPIYYDTFLTK</sequence>
<dbReference type="InterPro" id="IPR039424">
    <property type="entry name" value="SBP_5"/>
</dbReference>
<comment type="similarity">
    <text evidence="2">Belongs to the bacterial solute-binding protein 5 family.</text>
</comment>
<dbReference type="InterPro" id="IPR030678">
    <property type="entry name" value="Peptide/Ni-bd"/>
</dbReference>
<dbReference type="EMBL" id="PNQX01000003">
    <property type="protein sequence ID" value="PMQ18978.1"/>
    <property type="molecule type" value="Genomic_DNA"/>
</dbReference>
<reference evidence="7 8" key="1">
    <citation type="journal article" date="2017" name="Elife">
        <title>Extensive horizontal gene transfer in cheese-associated bacteria.</title>
        <authorList>
            <person name="Bonham K.S."/>
            <person name="Wolfe B.E."/>
            <person name="Dutton R.J."/>
        </authorList>
    </citation>
    <scope>NUCLEOTIDE SEQUENCE [LARGE SCALE GENOMIC DNA]</scope>
    <source>
        <strain evidence="7 8">JB182</strain>
    </source>
</reference>
<comment type="subcellular location">
    <subcellularLocation>
        <location evidence="1">Cell envelope</location>
    </subcellularLocation>
</comment>
<feature type="domain" description="Solute-binding protein family 5" evidence="6">
    <location>
        <begin position="89"/>
        <end position="461"/>
    </location>
</feature>
<dbReference type="GO" id="GO:0042597">
    <property type="term" value="C:periplasmic space"/>
    <property type="evidence" value="ECO:0007669"/>
    <property type="project" value="UniProtKB-ARBA"/>
</dbReference>
<dbReference type="CDD" id="cd08492">
    <property type="entry name" value="PBP2_NikA_DppA_OppA_like_15"/>
    <property type="match status" value="1"/>
</dbReference>
<gene>
    <name evidence="7" type="ORF">CIK84_16620</name>
</gene>
<dbReference type="GO" id="GO:0030313">
    <property type="term" value="C:cell envelope"/>
    <property type="evidence" value="ECO:0007669"/>
    <property type="project" value="UniProtKB-SubCell"/>
</dbReference>
<dbReference type="Pfam" id="PF00496">
    <property type="entry name" value="SBP_bac_5"/>
    <property type="match status" value="1"/>
</dbReference>
<dbReference type="InterPro" id="IPR000914">
    <property type="entry name" value="SBP_5_dom"/>
</dbReference>
<dbReference type="PANTHER" id="PTHR30290">
    <property type="entry name" value="PERIPLASMIC BINDING COMPONENT OF ABC TRANSPORTER"/>
    <property type="match status" value="1"/>
</dbReference>
<comment type="caution">
    <text evidence="7">The sequence shown here is derived from an EMBL/GenBank/DDBJ whole genome shotgun (WGS) entry which is preliminary data.</text>
</comment>
<keyword evidence="3" id="KW-0813">Transport</keyword>
<evidence type="ECO:0000256" key="2">
    <source>
        <dbReference type="ARBA" id="ARBA00005695"/>
    </source>
</evidence>
<dbReference type="GO" id="GO:0043190">
    <property type="term" value="C:ATP-binding cassette (ABC) transporter complex"/>
    <property type="evidence" value="ECO:0007669"/>
    <property type="project" value="InterPro"/>
</dbReference>
<feature type="signal peptide" evidence="5">
    <location>
        <begin position="1"/>
        <end position="29"/>
    </location>
</feature>
<evidence type="ECO:0000256" key="5">
    <source>
        <dbReference type="SAM" id="SignalP"/>
    </source>
</evidence>
<dbReference type="PIRSF" id="PIRSF002741">
    <property type="entry name" value="MppA"/>
    <property type="match status" value="1"/>
</dbReference>
<dbReference type="GO" id="GO:1904680">
    <property type="term" value="F:peptide transmembrane transporter activity"/>
    <property type="evidence" value="ECO:0007669"/>
    <property type="project" value="TreeGrafter"/>
</dbReference>
<evidence type="ECO:0000256" key="4">
    <source>
        <dbReference type="ARBA" id="ARBA00022729"/>
    </source>
</evidence>
<dbReference type="SUPFAM" id="SSF53850">
    <property type="entry name" value="Periplasmic binding protein-like II"/>
    <property type="match status" value="1"/>
</dbReference>
<organism evidence="7 8">
    <name type="scientific">Glutamicibacter arilaitensis</name>
    <dbReference type="NCBI Taxonomy" id="256701"/>
    <lineage>
        <taxon>Bacteria</taxon>
        <taxon>Bacillati</taxon>
        <taxon>Actinomycetota</taxon>
        <taxon>Actinomycetes</taxon>
        <taxon>Micrococcales</taxon>
        <taxon>Micrococcaceae</taxon>
        <taxon>Glutamicibacter</taxon>
    </lineage>
</organism>
<dbReference type="PANTHER" id="PTHR30290:SF10">
    <property type="entry name" value="PERIPLASMIC OLIGOPEPTIDE-BINDING PROTEIN-RELATED"/>
    <property type="match status" value="1"/>
</dbReference>
<dbReference type="Gene3D" id="3.10.105.10">
    <property type="entry name" value="Dipeptide-binding Protein, Domain 3"/>
    <property type="match status" value="1"/>
</dbReference>
<evidence type="ECO:0000313" key="7">
    <source>
        <dbReference type="EMBL" id="PMQ18978.1"/>
    </source>
</evidence>
<evidence type="ECO:0000256" key="1">
    <source>
        <dbReference type="ARBA" id="ARBA00004196"/>
    </source>
</evidence>
<evidence type="ECO:0000256" key="3">
    <source>
        <dbReference type="ARBA" id="ARBA00022448"/>
    </source>
</evidence>
<protein>
    <submittedName>
        <fullName evidence="7">Peptide ABC transporter substrate-binding protein</fullName>
    </submittedName>
</protein>
<feature type="chain" id="PRO_5038391779" evidence="5">
    <location>
        <begin position="30"/>
        <end position="554"/>
    </location>
</feature>
<dbReference type="Gene3D" id="3.40.190.10">
    <property type="entry name" value="Periplasmic binding protein-like II"/>
    <property type="match status" value="1"/>
</dbReference>
<accession>A0A2N7RYN3</accession>
<dbReference type="Proteomes" id="UP000235739">
    <property type="component" value="Unassembled WGS sequence"/>
</dbReference>
<evidence type="ECO:0000313" key="8">
    <source>
        <dbReference type="Proteomes" id="UP000235739"/>
    </source>
</evidence>
<evidence type="ECO:0000259" key="6">
    <source>
        <dbReference type="Pfam" id="PF00496"/>
    </source>
</evidence>
<name>A0A2N7RYN3_9MICC</name>
<dbReference type="PROSITE" id="PS51257">
    <property type="entry name" value="PROKAR_LIPOPROTEIN"/>
    <property type="match status" value="1"/>
</dbReference>
<dbReference type="RefSeq" id="WP_102599078.1">
    <property type="nucleotide sequence ID" value="NZ_JBQDKG010000030.1"/>
</dbReference>
<proteinExistence type="inferred from homology"/>